<reference evidence="1 2" key="1">
    <citation type="journal article" date="2012" name="J. Bacteriol.">
        <title>Genome Sequence of n-Alkane-Degrading Hydrocarboniphaga effusa Strain AP103T (ATCC BAA-332T).</title>
        <authorList>
            <person name="Chang H.K."/>
            <person name="Zylstra G.J."/>
            <person name="Chae J.C."/>
        </authorList>
    </citation>
    <scope>NUCLEOTIDE SEQUENCE [LARGE SCALE GENOMIC DNA]</scope>
    <source>
        <strain evidence="1 2">AP103</strain>
    </source>
</reference>
<dbReference type="Proteomes" id="UP000003704">
    <property type="component" value="Unassembled WGS sequence"/>
</dbReference>
<keyword evidence="2" id="KW-1185">Reference proteome</keyword>
<evidence type="ECO:0008006" key="3">
    <source>
        <dbReference type="Google" id="ProtNLM"/>
    </source>
</evidence>
<dbReference type="PANTHER" id="PTHR34801:SF6">
    <property type="entry name" value="SLL1620 PROTEIN"/>
    <property type="match status" value="1"/>
</dbReference>
<dbReference type="Pfam" id="PF07386">
    <property type="entry name" value="DUF1499"/>
    <property type="match status" value="1"/>
</dbReference>
<protein>
    <recommendedName>
        <fullName evidence="3">DUF1499 domain-containing protein</fullName>
    </recommendedName>
</protein>
<dbReference type="AlphaFoldDB" id="I8T4L5"/>
<name>I8T4L5_9GAMM</name>
<comment type="caution">
    <text evidence="1">The sequence shown here is derived from an EMBL/GenBank/DDBJ whole genome shotgun (WGS) entry which is preliminary data.</text>
</comment>
<gene>
    <name evidence="1" type="ORF">WQQ_38580</name>
</gene>
<evidence type="ECO:0000313" key="1">
    <source>
        <dbReference type="EMBL" id="EIT68663.1"/>
    </source>
</evidence>
<organism evidence="1 2">
    <name type="scientific">Hydrocarboniphaga effusa AP103</name>
    <dbReference type="NCBI Taxonomy" id="1172194"/>
    <lineage>
        <taxon>Bacteria</taxon>
        <taxon>Pseudomonadati</taxon>
        <taxon>Pseudomonadota</taxon>
        <taxon>Gammaproteobacteria</taxon>
        <taxon>Nevskiales</taxon>
        <taxon>Nevskiaceae</taxon>
        <taxon>Hydrocarboniphaga</taxon>
    </lineage>
</organism>
<dbReference type="PANTHER" id="PTHR34801">
    <property type="entry name" value="EXPRESSED PROTEIN"/>
    <property type="match status" value="1"/>
</dbReference>
<dbReference type="STRING" id="1172194.WQQ_38580"/>
<dbReference type="OrthoDB" id="9793534at2"/>
<dbReference type="InterPro" id="IPR010865">
    <property type="entry name" value="DUF1499"/>
</dbReference>
<evidence type="ECO:0000313" key="2">
    <source>
        <dbReference type="Proteomes" id="UP000003704"/>
    </source>
</evidence>
<proteinExistence type="predicted"/>
<dbReference type="RefSeq" id="WP_007186793.1">
    <property type="nucleotide sequence ID" value="NZ_AKGD01000003.1"/>
</dbReference>
<accession>I8T4L5</accession>
<dbReference type="EMBL" id="AKGD01000003">
    <property type="protein sequence ID" value="EIT68663.1"/>
    <property type="molecule type" value="Genomic_DNA"/>
</dbReference>
<sequence length="154" mass="16929">MKFLLRLIVLVLLVAVAGLAVGTYYTLTPPSDLYLSKGEFSGCPKRPSCVSSMAKDDLHKVAALGYTGDMGINYVIMHEVVERLGGQIQQEQSGYIHAVFAAPRFGFPLRDDLEVLMLANGRVDVRSASRFAYDDAGSNRARVEQLRQAFEAMP</sequence>